<dbReference type="GO" id="GO:0009088">
    <property type="term" value="P:threonine biosynthetic process"/>
    <property type="evidence" value="ECO:0007669"/>
    <property type="project" value="UniProtKB-UniRule"/>
</dbReference>
<dbReference type="Gene3D" id="3.30.160.270">
    <property type="match status" value="1"/>
</dbReference>
<dbReference type="NCBIfam" id="TIGR00260">
    <property type="entry name" value="thrC"/>
    <property type="match status" value="1"/>
</dbReference>
<evidence type="ECO:0000256" key="5">
    <source>
        <dbReference type="ARBA" id="ARBA00023239"/>
    </source>
</evidence>
<dbReference type="CDD" id="cd01563">
    <property type="entry name" value="Thr-synth_1"/>
    <property type="match status" value="1"/>
</dbReference>
<comment type="similarity">
    <text evidence="2">Belongs to the threonine synthase family.</text>
</comment>
<dbReference type="SUPFAM" id="SSF53686">
    <property type="entry name" value="Tryptophan synthase beta subunit-like PLP-dependent enzymes"/>
    <property type="match status" value="1"/>
</dbReference>
<dbReference type="GO" id="GO:0006567">
    <property type="term" value="P:L-threonine catabolic process"/>
    <property type="evidence" value="ECO:0007669"/>
    <property type="project" value="TreeGrafter"/>
</dbReference>
<proteinExistence type="inferred from homology"/>
<protein>
    <recommendedName>
        <fullName evidence="6">Threonine synthase</fullName>
        <ecNumber evidence="6">4.2.3.1</ecNumber>
    </recommendedName>
</protein>
<organism evidence="9 10">
    <name type="scientific">Candidatus Gottesmanbacteria bacterium CG1_02_37_22</name>
    <dbReference type="NCBI Taxonomy" id="1805209"/>
    <lineage>
        <taxon>Bacteria</taxon>
        <taxon>Candidatus Gottesmaniibacteriota</taxon>
    </lineage>
</organism>
<keyword evidence="5" id="KW-0456">Lyase</keyword>
<evidence type="ECO:0000313" key="9">
    <source>
        <dbReference type="EMBL" id="OIO13566.1"/>
    </source>
</evidence>
<feature type="domain" description="2-isopropylmalate synthase LeuA allosteric (dimerisation)" evidence="8">
    <location>
        <begin position="469"/>
        <end position="606"/>
    </location>
</feature>
<dbReference type="InterPro" id="IPR004450">
    <property type="entry name" value="Thr_synthase-like"/>
</dbReference>
<dbReference type="EMBL" id="MNUY01000055">
    <property type="protein sequence ID" value="OIO13566.1"/>
    <property type="molecule type" value="Genomic_DNA"/>
</dbReference>
<dbReference type="GO" id="GO:0009097">
    <property type="term" value="P:isoleucine biosynthetic process"/>
    <property type="evidence" value="ECO:0007669"/>
    <property type="project" value="TreeGrafter"/>
</dbReference>
<dbReference type="STRING" id="1805209.AUJ73_03600"/>
<evidence type="ECO:0000256" key="2">
    <source>
        <dbReference type="ARBA" id="ARBA00005517"/>
    </source>
</evidence>
<comment type="caution">
    <text evidence="9">The sequence shown here is derived from an EMBL/GenBank/DDBJ whole genome shotgun (WGS) entry which is preliminary data.</text>
</comment>
<name>A0A1J4TSX3_9BACT</name>
<gene>
    <name evidence="9" type="ORF">AUJ73_03600</name>
</gene>
<evidence type="ECO:0000313" key="10">
    <source>
        <dbReference type="Proteomes" id="UP000183120"/>
    </source>
</evidence>
<sequence length="616" mass="68581">MIQNNCYYLECVVCHKKTNEKETTSRCLSCGGPLDVIYDYEWLKFNLNPYFLKNAAPKVMKYLDFYPLSKRQEIFSLEEGGTSLHLAKRLGKIMGVNKLYIKNEGLNPTGAFKDRGSFVEINKAKELGFSTVCVASTGNMAASVSAYSAQAGLECIVFVPENTPRGKLAQCLSYGAKVIQVRGTYTEANILAEKTADKYGYYLAGDYVFRAEGQKSLGFELVEQMWFDNIDWVIIPMGMGTNFSAVWKGFDEYFKLGFIRRIPRFVAVQAAGCHSIFYESERNFAVKPVDKPQTVCSAIAVGNPLDALKVIRALKNSNGVVETADDDEALKYQQILANTEALYIEPSSSTTIVALSHLIKKGLVKKDDTVVCVATGIGLKDPSATLKVLAEPPTVEPDIKEVERVISGRLFSIIAGGVFDKEKVLFTKIPTKETLKMIVEKEFKLTLSNSDLDSIYFEVGNFIRSKGKMIKKADLQSILETVIQQKSVKTYLKILDYDIFDSKNKRPKAKMTVKLKGKKYFEESEGVGPVDAAVRALRKIIEKHDGIDFMLSDFSVEIPSTGSDATVEVVMVLQMKDGTQVVEKGVSPDIIAASIDAFVKGYNELIYQLNKRRKEN</sequence>
<feature type="modified residue" description="N6-(pyridoxal phosphate)lysine" evidence="7">
    <location>
        <position position="113"/>
    </location>
</feature>
<dbReference type="Proteomes" id="UP000183120">
    <property type="component" value="Unassembled WGS sequence"/>
</dbReference>
<dbReference type="InterPro" id="IPR036230">
    <property type="entry name" value="LeuA_allosteric_dom_sf"/>
</dbReference>
<dbReference type="PANTHER" id="PTHR48078:SF6">
    <property type="entry name" value="L-THREONINE DEHYDRATASE CATABOLIC TDCB"/>
    <property type="match status" value="1"/>
</dbReference>
<evidence type="ECO:0000256" key="3">
    <source>
        <dbReference type="ARBA" id="ARBA00022679"/>
    </source>
</evidence>
<evidence type="ECO:0000259" key="8">
    <source>
        <dbReference type="SMART" id="SM00917"/>
    </source>
</evidence>
<evidence type="ECO:0000256" key="6">
    <source>
        <dbReference type="NCBIfam" id="TIGR00260"/>
    </source>
</evidence>
<dbReference type="GO" id="GO:0003852">
    <property type="term" value="F:2-isopropylmalate synthase activity"/>
    <property type="evidence" value="ECO:0007669"/>
    <property type="project" value="InterPro"/>
</dbReference>
<dbReference type="AlphaFoldDB" id="A0A1J4TSX3"/>
<dbReference type="GO" id="GO:0003941">
    <property type="term" value="F:L-serine ammonia-lyase activity"/>
    <property type="evidence" value="ECO:0007669"/>
    <property type="project" value="TreeGrafter"/>
</dbReference>
<dbReference type="GO" id="GO:0009098">
    <property type="term" value="P:L-leucine biosynthetic process"/>
    <property type="evidence" value="ECO:0007669"/>
    <property type="project" value="InterPro"/>
</dbReference>
<accession>A0A1J4TSX3</accession>
<dbReference type="InterPro" id="IPR013709">
    <property type="entry name" value="2-isopropylmalate_synth_dimer"/>
</dbReference>
<dbReference type="GO" id="GO:0006565">
    <property type="term" value="P:L-serine catabolic process"/>
    <property type="evidence" value="ECO:0007669"/>
    <property type="project" value="TreeGrafter"/>
</dbReference>
<dbReference type="Gene3D" id="3.40.50.1100">
    <property type="match status" value="2"/>
</dbReference>
<dbReference type="Pfam" id="PF00291">
    <property type="entry name" value="PALP"/>
    <property type="match status" value="1"/>
</dbReference>
<dbReference type="SUPFAM" id="SSF110921">
    <property type="entry name" value="2-isopropylmalate synthase LeuA, allosteric (dimerisation) domain"/>
    <property type="match status" value="1"/>
</dbReference>
<keyword evidence="3" id="KW-0808">Transferase</keyword>
<dbReference type="Pfam" id="PF08502">
    <property type="entry name" value="LeuA_dimer"/>
    <property type="match status" value="1"/>
</dbReference>
<reference evidence="9 10" key="1">
    <citation type="journal article" date="2016" name="Environ. Microbiol.">
        <title>Genomic resolution of a cold subsurface aquifer community provides metabolic insights for novel microbes adapted to high CO concentrations.</title>
        <authorList>
            <person name="Probst A.J."/>
            <person name="Castelle C.J."/>
            <person name="Singh A."/>
            <person name="Brown C.T."/>
            <person name="Anantharaman K."/>
            <person name="Sharon I."/>
            <person name="Hug L.A."/>
            <person name="Burstein D."/>
            <person name="Emerson J.B."/>
            <person name="Thomas B.C."/>
            <person name="Banfield J.F."/>
        </authorList>
    </citation>
    <scope>NUCLEOTIDE SEQUENCE [LARGE SCALE GENOMIC DNA]</scope>
    <source>
        <strain evidence="9">CG1_02_37_22</strain>
    </source>
</reference>
<comment type="cofactor">
    <cofactor evidence="1 7">
        <name>pyridoxal 5'-phosphate</name>
        <dbReference type="ChEBI" id="CHEBI:597326"/>
    </cofactor>
</comment>
<keyword evidence="4 7" id="KW-0663">Pyridoxal phosphate</keyword>
<evidence type="ECO:0000256" key="4">
    <source>
        <dbReference type="ARBA" id="ARBA00022898"/>
    </source>
</evidence>
<evidence type="ECO:0000256" key="1">
    <source>
        <dbReference type="ARBA" id="ARBA00001933"/>
    </source>
</evidence>
<dbReference type="InterPro" id="IPR036052">
    <property type="entry name" value="TrpB-like_PALP_sf"/>
</dbReference>
<dbReference type="SMART" id="SM00917">
    <property type="entry name" value="LeuA_dimer"/>
    <property type="match status" value="1"/>
</dbReference>
<dbReference type="EC" id="4.2.3.1" evidence="6"/>
<dbReference type="GO" id="GO:0004794">
    <property type="term" value="F:threonine deaminase activity"/>
    <property type="evidence" value="ECO:0007669"/>
    <property type="project" value="TreeGrafter"/>
</dbReference>
<evidence type="ECO:0000256" key="7">
    <source>
        <dbReference type="PIRSR" id="PIRSR604450-51"/>
    </source>
</evidence>
<dbReference type="GO" id="GO:0004795">
    <property type="term" value="F:threonine synthase activity"/>
    <property type="evidence" value="ECO:0007669"/>
    <property type="project" value="UniProtKB-UniRule"/>
</dbReference>
<dbReference type="PANTHER" id="PTHR48078">
    <property type="entry name" value="THREONINE DEHYDRATASE, MITOCHONDRIAL-RELATED"/>
    <property type="match status" value="1"/>
</dbReference>
<dbReference type="InterPro" id="IPR050147">
    <property type="entry name" value="Ser/Thr_Dehydratase"/>
</dbReference>
<dbReference type="InterPro" id="IPR001926">
    <property type="entry name" value="TrpB-like_PALP"/>
</dbReference>